<comment type="similarity">
    <text evidence="2">Belongs to the universal ribosomal protein uS4 family.</text>
</comment>
<sequence length="479" mass="56108">MPRRAELLHSLTRGRIRTSWNKHNLFNLYKKSRISFQSKNLYQQKWTAKQETRAYHGEHLTEGRWKHFFSQKLESVAQLDASLRGEQSADTPVLLQTYAVLEKRLDFALFRAMFASSVRQARQFILHGNVFVNDVKITQPNYQLKAGDVFHVKPEKVLEALGSTKPGLKKSIDVTKFQIIQWNDYVKRAKAQPLQVWKEMQQKRKNDLNEEEKLATKLRIQEINKTNETKMLNAQRSSSNLPETLTTILTTGLSQDQSTISMDTFKHLYSNDALKHSLNLYNKLIQFPKLNLEKLKNQPYQEVKNLMTIILASSKTSKNPIEKKQISEIRQITASVQNSHMEDLRLNFEAGKLDPNSNNLPYDPKWAEKLKYHEKINFNELKEDEIKLNKSIKLPFQSGLFGRFENKKKYFTPWKIRPFIAPFAILPAHIEISFETCHAVYMRDPVAYPGYSEVISPFDLSVHERAYMWYVNRVKRKRD</sequence>
<dbReference type="InParanoid" id="K0KHY9"/>
<dbReference type="HOGENOM" id="CLU_026386_0_0_1"/>
<evidence type="ECO:0000259" key="11">
    <source>
        <dbReference type="SMART" id="SM00363"/>
    </source>
</evidence>
<dbReference type="InterPro" id="IPR018079">
    <property type="entry name" value="Ribosomal_uS4_CS"/>
</dbReference>
<dbReference type="InterPro" id="IPR036986">
    <property type="entry name" value="S4_RNA-bd_sf"/>
</dbReference>
<organism evidence="12 13">
    <name type="scientific">Wickerhamomyces ciferrii (strain ATCC 14091 / BCRC 22168 / CBS 111 / JCM 3599 / NBRC 0793 / NRRL Y-1031 F-60-10)</name>
    <name type="common">Yeast</name>
    <name type="synonym">Pichia ciferrii</name>
    <dbReference type="NCBI Taxonomy" id="1206466"/>
    <lineage>
        <taxon>Eukaryota</taxon>
        <taxon>Fungi</taxon>
        <taxon>Dikarya</taxon>
        <taxon>Ascomycota</taxon>
        <taxon>Saccharomycotina</taxon>
        <taxon>Saccharomycetes</taxon>
        <taxon>Phaffomycetales</taxon>
        <taxon>Wickerhamomycetaceae</taxon>
        <taxon>Wickerhamomyces</taxon>
    </lineage>
</organism>
<comment type="function">
    <text evidence="8">Component of the mitochondrial ribosome (mitoribosome), a dedicated translation machinery responsible for the synthesis of mitochondrial genome-encoded proteins, including at least some of the essential transmembrane subunits of the mitochondrial respiratory chain. The mitoribosomes are attached to the mitochondrial inner membrane and translation products are cotranslationally integrated into the membrane.</text>
</comment>
<dbReference type="FunCoup" id="K0KHY9">
    <property type="interactions" value="143"/>
</dbReference>
<evidence type="ECO:0000256" key="2">
    <source>
        <dbReference type="ARBA" id="ARBA00007465"/>
    </source>
</evidence>
<feature type="domain" description="RNA-binding S4" evidence="11">
    <location>
        <begin position="103"/>
        <end position="163"/>
    </location>
</feature>
<dbReference type="FunFam" id="3.10.290.10:FF:000025">
    <property type="entry name" value="30S ribosomal subunit S4"/>
    <property type="match status" value="1"/>
</dbReference>
<evidence type="ECO:0000256" key="8">
    <source>
        <dbReference type="ARBA" id="ARBA00037226"/>
    </source>
</evidence>
<dbReference type="PANTHER" id="PTHR11831:SF4">
    <property type="entry name" value="SMALL RIBOSOMAL SUBUNIT PROTEIN US4M"/>
    <property type="match status" value="1"/>
</dbReference>
<dbReference type="Gene3D" id="3.10.290.10">
    <property type="entry name" value="RNA-binding S4 domain"/>
    <property type="match status" value="1"/>
</dbReference>
<evidence type="ECO:0000256" key="6">
    <source>
        <dbReference type="ARBA" id="ARBA00023128"/>
    </source>
</evidence>
<evidence type="ECO:0000256" key="10">
    <source>
        <dbReference type="PROSITE-ProRule" id="PRU00182"/>
    </source>
</evidence>
<evidence type="ECO:0000313" key="13">
    <source>
        <dbReference type="Proteomes" id="UP000009328"/>
    </source>
</evidence>
<keyword evidence="7" id="KW-0687">Ribonucleoprotein</keyword>
<evidence type="ECO:0000256" key="1">
    <source>
        <dbReference type="ARBA" id="ARBA00004173"/>
    </source>
</evidence>
<evidence type="ECO:0000256" key="5">
    <source>
        <dbReference type="ARBA" id="ARBA00022980"/>
    </source>
</evidence>
<dbReference type="STRING" id="1206466.K0KHY9"/>
<dbReference type="GO" id="GO:0005763">
    <property type="term" value="C:mitochondrial small ribosomal subunit"/>
    <property type="evidence" value="ECO:0007669"/>
    <property type="project" value="TreeGrafter"/>
</dbReference>
<dbReference type="GO" id="GO:0003735">
    <property type="term" value="F:structural constituent of ribosome"/>
    <property type="evidence" value="ECO:0007669"/>
    <property type="project" value="TreeGrafter"/>
</dbReference>
<proteinExistence type="inferred from homology"/>
<keyword evidence="3 10" id="KW-0699">rRNA-binding</keyword>
<keyword evidence="4 10" id="KW-0694">RNA-binding</keyword>
<dbReference type="eggNOG" id="ENOG502QTS9">
    <property type="taxonomic scope" value="Eukaryota"/>
</dbReference>
<comment type="subcellular location">
    <subcellularLocation>
        <location evidence="1">Mitochondrion</location>
    </subcellularLocation>
</comment>
<dbReference type="EMBL" id="CAIF01000005">
    <property type="protein sequence ID" value="CCH40758.1"/>
    <property type="molecule type" value="Genomic_DNA"/>
</dbReference>
<dbReference type="Pfam" id="PF01479">
    <property type="entry name" value="S4"/>
    <property type="match status" value="1"/>
</dbReference>
<protein>
    <recommendedName>
        <fullName evidence="9">Small ribosomal subunit protein uS4m</fullName>
    </recommendedName>
</protein>
<dbReference type="PROSITE" id="PS00632">
    <property type="entry name" value="RIBOSOMAL_S4"/>
    <property type="match status" value="1"/>
</dbReference>
<keyword evidence="6" id="KW-0496">Mitochondrion</keyword>
<accession>K0KHY9</accession>
<dbReference type="GO" id="GO:0042274">
    <property type="term" value="P:ribosomal small subunit biogenesis"/>
    <property type="evidence" value="ECO:0007669"/>
    <property type="project" value="TreeGrafter"/>
</dbReference>
<dbReference type="PANTHER" id="PTHR11831">
    <property type="entry name" value="30S 40S RIBOSOMAL PROTEIN"/>
    <property type="match status" value="1"/>
</dbReference>
<keyword evidence="13" id="KW-1185">Reference proteome</keyword>
<comment type="caution">
    <text evidence="12">The sequence shown here is derived from an EMBL/GenBank/DDBJ whole genome shotgun (WGS) entry which is preliminary data.</text>
</comment>
<dbReference type="GO" id="GO:0019843">
    <property type="term" value="F:rRNA binding"/>
    <property type="evidence" value="ECO:0007669"/>
    <property type="project" value="UniProtKB-KW"/>
</dbReference>
<dbReference type="AlphaFoldDB" id="K0KHY9"/>
<dbReference type="PROSITE" id="PS50889">
    <property type="entry name" value="S4"/>
    <property type="match status" value="1"/>
</dbReference>
<dbReference type="CDD" id="cd00165">
    <property type="entry name" value="S4"/>
    <property type="match status" value="1"/>
</dbReference>
<evidence type="ECO:0000256" key="4">
    <source>
        <dbReference type="ARBA" id="ARBA00022884"/>
    </source>
</evidence>
<dbReference type="InterPro" id="IPR022801">
    <property type="entry name" value="Ribosomal_uS4"/>
</dbReference>
<keyword evidence="5 12" id="KW-0689">Ribosomal protein</keyword>
<dbReference type="InterPro" id="IPR002942">
    <property type="entry name" value="S4_RNA-bd"/>
</dbReference>
<evidence type="ECO:0000256" key="9">
    <source>
        <dbReference type="ARBA" id="ARBA00071419"/>
    </source>
</evidence>
<dbReference type="SMART" id="SM00363">
    <property type="entry name" value="S4"/>
    <property type="match status" value="1"/>
</dbReference>
<name>K0KHY9_WICCF</name>
<dbReference type="Proteomes" id="UP000009328">
    <property type="component" value="Unassembled WGS sequence"/>
</dbReference>
<reference evidence="12 13" key="1">
    <citation type="journal article" date="2012" name="Eukaryot. Cell">
        <title>Draft genome sequence of Wickerhamomyces ciferrii NRRL Y-1031 F-60-10.</title>
        <authorList>
            <person name="Schneider J."/>
            <person name="Andrea H."/>
            <person name="Blom J."/>
            <person name="Jaenicke S."/>
            <person name="Ruckert C."/>
            <person name="Schorsch C."/>
            <person name="Szczepanowski R."/>
            <person name="Farwick M."/>
            <person name="Goesmann A."/>
            <person name="Puhler A."/>
            <person name="Schaffer S."/>
            <person name="Tauch A."/>
            <person name="Kohler T."/>
            <person name="Brinkrolf K."/>
        </authorList>
    </citation>
    <scope>NUCLEOTIDE SEQUENCE [LARGE SCALE GENOMIC DNA]</scope>
    <source>
        <strain evidence="13">ATCC 14091 / BCRC 22168 / CBS 111 / JCM 3599 / NBRC 0793 / NRRL Y-1031 F-60-10</strain>
    </source>
</reference>
<evidence type="ECO:0000256" key="7">
    <source>
        <dbReference type="ARBA" id="ARBA00023274"/>
    </source>
</evidence>
<evidence type="ECO:0000256" key="3">
    <source>
        <dbReference type="ARBA" id="ARBA00022730"/>
    </source>
</evidence>
<dbReference type="SUPFAM" id="SSF55174">
    <property type="entry name" value="Alpha-L RNA-binding motif"/>
    <property type="match status" value="1"/>
</dbReference>
<gene>
    <name evidence="12" type="ORF">BN7_292</name>
</gene>
<evidence type="ECO:0000313" key="12">
    <source>
        <dbReference type="EMBL" id="CCH40758.1"/>
    </source>
</evidence>